<evidence type="ECO:0000256" key="10">
    <source>
        <dbReference type="RuleBase" id="RU003733"/>
    </source>
</evidence>
<feature type="domain" description="Carbohydrate kinase FGGY C-terminal" evidence="13">
    <location>
        <begin position="341"/>
        <end position="531"/>
    </location>
</feature>
<dbReference type="NCBIfam" id="TIGR01311">
    <property type="entry name" value="glycerol_kin"/>
    <property type="match status" value="1"/>
</dbReference>
<dbReference type="AlphaFoldDB" id="A0AA40CKU9"/>
<keyword evidence="7" id="KW-0319">Glycerol metabolism</keyword>
<keyword evidence="4 10" id="KW-0808">Transferase</keyword>
<dbReference type="GO" id="GO:0005739">
    <property type="term" value="C:mitochondrion"/>
    <property type="evidence" value="ECO:0007669"/>
    <property type="project" value="TreeGrafter"/>
</dbReference>
<protein>
    <recommendedName>
        <fullName evidence="3">glycerol kinase</fullName>
        <ecNumber evidence="3">2.7.1.30</ecNumber>
    </recommendedName>
    <alternativeName>
        <fullName evidence="9">ATP:glycerol 3-phosphotransferase</fullName>
    </alternativeName>
</protein>
<dbReference type="GO" id="GO:0006641">
    <property type="term" value="P:triglyceride metabolic process"/>
    <property type="evidence" value="ECO:0007669"/>
    <property type="project" value="TreeGrafter"/>
</dbReference>
<dbReference type="InterPro" id="IPR018484">
    <property type="entry name" value="FGGY_N"/>
</dbReference>
<keyword evidence="6 10" id="KW-0418">Kinase</keyword>
<dbReference type="InterPro" id="IPR018485">
    <property type="entry name" value="FGGY_C"/>
</dbReference>
<feature type="domain" description="Carbohydrate kinase FGGY N-terminal" evidence="12">
    <location>
        <begin position="76"/>
        <end position="331"/>
    </location>
</feature>
<keyword evidence="8" id="KW-0067">ATP-binding</keyword>
<dbReference type="Pfam" id="PF00370">
    <property type="entry name" value="FGGY_N"/>
    <property type="match status" value="1"/>
</dbReference>
<evidence type="ECO:0000256" key="1">
    <source>
        <dbReference type="ARBA" id="ARBA00005190"/>
    </source>
</evidence>
<name>A0AA40CKU9_9PEZI</name>
<comment type="pathway">
    <text evidence="1">Polyol metabolism; glycerol degradation via glycerol kinase pathway; sn-glycerol 3-phosphate from glycerol: step 1/1.</text>
</comment>
<evidence type="ECO:0000259" key="12">
    <source>
        <dbReference type="Pfam" id="PF00370"/>
    </source>
</evidence>
<dbReference type="Pfam" id="PF02782">
    <property type="entry name" value="FGGY_C"/>
    <property type="match status" value="1"/>
</dbReference>
<organism evidence="14 15">
    <name type="scientific">Cercophora newfieldiana</name>
    <dbReference type="NCBI Taxonomy" id="92897"/>
    <lineage>
        <taxon>Eukaryota</taxon>
        <taxon>Fungi</taxon>
        <taxon>Dikarya</taxon>
        <taxon>Ascomycota</taxon>
        <taxon>Pezizomycotina</taxon>
        <taxon>Sordariomycetes</taxon>
        <taxon>Sordariomycetidae</taxon>
        <taxon>Sordariales</taxon>
        <taxon>Lasiosphaeriaceae</taxon>
        <taxon>Cercophora</taxon>
    </lineage>
</organism>
<dbReference type="InterPro" id="IPR042018">
    <property type="entry name" value="GK1-3_metazoan-type"/>
</dbReference>
<evidence type="ECO:0000256" key="3">
    <source>
        <dbReference type="ARBA" id="ARBA00012099"/>
    </source>
</evidence>
<dbReference type="GO" id="GO:0006071">
    <property type="term" value="P:glycerol metabolic process"/>
    <property type="evidence" value="ECO:0007669"/>
    <property type="project" value="UniProtKB-KW"/>
</dbReference>
<dbReference type="SUPFAM" id="SSF53067">
    <property type="entry name" value="Actin-like ATPase domain"/>
    <property type="match status" value="2"/>
</dbReference>
<evidence type="ECO:0000256" key="7">
    <source>
        <dbReference type="ARBA" id="ARBA00022798"/>
    </source>
</evidence>
<dbReference type="GO" id="GO:0005524">
    <property type="term" value="F:ATP binding"/>
    <property type="evidence" value="ECO:0007669"/>
    <property type="project" value="UniProtKB-KW"/>
</dbReference>
<dbReference type="NCBIfam" id="NF000756">
    <property type="entry name" value="PRK00047.1"/>
    <property type="match status" value="1"/>
</dbReference>
<evidence type="ECO:0000259" key="13">
    <source>
        <dbReference type="Pfam" id="PF02782"/>
    </source>
</evidence>
<evidence type="ECO:0000256" key="6">
    <source>
        <dbReference type="ARBA" id="ARBA00022777"/>
    </source>
</evidence>
<sequence>MGDGGQPDWSHLEGTTVSTVDVKSDVGKGEGRELETGANGGGDDSKTNGVVVTHEEHLPQGIHETEEELKHGWFVGSIDQGTTSSRFLIFNGEGDPVASHQIEFENLYPKSGWHEHEPLELLASVEECIEGAMRKFTEMGYSRCNIKSIGITNQRETTVVWDSTTGEPLYNAIVWPDTRTKTLVRDLKARDGADTLTELCGLPLSTYPSSVKLRWLIDNVDAVAQAYEEGRLAFGTVDSWLIYKLNGGAQAEKPIHVTDSTNASRTMFMNLRTLQYDDKLLSFFGIDRTKIQLPRIVPSSDPECFGKIARGALAGIRIAGCLGDQSSALVGQCGFSPGQAKNTYGTGCFLLYNVGNEPVISKYGLLATVAYDFGKGRKPAYALEGSIAVAGAGVKFLMNNLGFVDQSAQITELAESVSDNGGVVFVTAFSGLFAPYWIDDAKGTLFGITQHTSKGHIARATLEATCYQTKAILDAMEKDSNHKLESLAVDGGLSNSDLCMQTQADVSGIPVDRPVMRETTALGAAIAAGLATGVWKELDDLRTVNRAGRRIFHPQMPKEQADKLFNKWNQAVEMSRGWVRDVDHLEE</sequence>
<comment type="caution">
    <text evidence="14">The sequence shown here is derived from an EMBL/GenBank/DDBJ whole genome shotgun (WGS) entry which is preliminary data.</text>
</comment>
<evidence type="ECO:0000256" key="8">
    <source>
        <dbReference type="ARBA" id="ARBA00022840"/>
    </source>
</evidence>
<gene>
    <name evidence="14" type="ORF">B0T16DRAFT_336251</name>
</gene>
<reference evidence="14" key="1">
    <citation type="submission" date="2023-06" db="EMBL/GenBank/DDBJ databases">
        <title>Genome-scale phylogeny and comparative genomics of the fungal order Sordariales.</title>
        <authorList>
            <consortium name="Lawrence Berkeley National Laboratory"/>
            <person name="Hensen N."/>
            <person name="Bonometti L."/>
            <person name="Westerberg I."/>
            <person name="Brannstrom I.O."/>
            <person name="Guillou S."/>
            <person name="Cros-Aarteil S."/>
            <person name="Calhoun S."/>
            <person name="Haridas S."/>
            <person name="Kuo A."/>
            <person name="Mondo S."/>
            <person name="Pangilinan J."/>
            <person name="Riley R."/>
            <person name="Labutti K."/>
            <person name="Andreopoulos B."/>
            <person name="Lipzen A."/>
            <person name="Chen C."/>
            <person name="Yanf M."/>
            <person name="Daum C."/>
            <person name="Ng V."/>
            <person name="Clum A."/>
            <person name="Steindorff A."/>
            <person name="Ohm R."/>
            <person name="Martin F."/>
            <person name="Silar P."/>
            <person name="Natvig D."/>
            <person name="Lalanne C."/>
            <person name="Gautier V."/>
            <person name="Ament-Velasquez S.L."/>
            <person name="Kruys A."/>
            <person name="Hutchinson M.I."/>
            <person name="Powell A.J."/>
            <person name="Barry K."/>
            <person name="Miller A.N."/>
            <person name="Grigoriev I.V."/>
            <person name="Debuchy R."/>
            <person name="Gladieux P."/>
            <person name="Thoren M.H."/>
            <person name="Johannesson H."/>
        </authorList>
    </citation>
    <scope>NUCLEOTIDE SEQUENCE</scope>
    <source>
        <strain evidence="14">SMH2532-1</strain>
    </source>
</reference>
<dbReference type="InterPro" id="IPR005999">
    <property type="entry name" value="Glycerol_kin"/>
</dbReference>
<dbReference type="CDD" id="cd07792">
    <property type="entry name" value="ASKHA_NBD_FGGY_GK1-3-like"/>
    <property type="match status" value="1"/>
</dbReference>
<dbReference type="PIRSF" id="PIRSF000538">
    <property type="entry name" value="GlpK"/>
    <property type="match status" value="1"/>
</dbReference>
<dbReference type="Gene3D" id="3.30.420.40">
    <property type="match status" value="2"/>
</dbReference>
<evidence type="ECO:0000256" key="9">
    <source>
        <dbReference type="ARBA" id="ARBA00043149"/>
    </source>
</evidence>
<dbReference type="InterPro" id="IPR018483">
    <property type="entry name" value="Carb_kinase_FGGY_CS"/>
</dbReference>
<comment type="similarity">
    <text evidence="2 10">Belongs to the FGGY kinase family.</text>
</comment>
<dbReference type="PROSITE" id="PS00445">
    <property type="entry name" value="FGGY_KINASES_2"/>
    <property type="match status" value="1"/>
</dbReference>
<keyword evidence="15" id="KW-1185">Reference proteome</keyword>
<dbReference type="GO" id="GO:0004370">
    <property type="term" value="F:glycerol kinase activity"/>
    <property type="evidence" value="ECO:0007669"/>
    <property type="project" value="UniProtKB-EC"/>
</dbReference>
<evidence type="ECO:0000256" key="4">
    <source>
        <dbReference type="ARBA" id="ARBA00022679"/>
    </source>
</evidence>
<dbReference type="PANTHER" id="PTHR10196">
    <property type="entry name" value="SUGAR KINASE"/>
    <property type="match status" value="1"/>
</dbReference>
<dbReference type="EMBL" id="JAULSV010000006">
    <property type="protein sequence ID" value="KAK0641168.1"/>
    <property type="molecule type" value="Genomic_DNA"/>
</dbReference>
<dbReference type="FunFam" id="3.30.420.40:FF:000086">
    <property type="entry name" value="Glycerol kinase"/>
    <property type="match status" value="1"/>
</dbReference>
<evidence type="ECO:0000256" key="2">
    <source>
        <dbReference type="ARBA" id="ARBA00009156"/>
    </source>
</evidence>
<dbReference type="Proteomes" id="UP001174936">
    <property type="component" value="Unassembled WGS sequence"/>
</dbReference>
<evidence type="ECO:0000256" key="11">
    <source>
        <dbReference type="SAM" id="MobiDB-lite"/>
    </source>
</evidence>
<feature type="region of interest" description="Disordered" evidence="11">
    <location>
        <begin position="1"/>
        <end position="48"/>
    </location>
</feature>
<feature type="compositionally biased region" description="Basic and acidic residues" evidence="11">
    <location>
        <begin position="22"/>
        <end position="35"/>
    </location>
</feature>
<evidence type="ECO:0000313" key="15">
    <source>
        <dbReference type="Proteomes" id="UP001174936"/>
    </source>
</evidence>
<dbReference type="InterPro" id="IPR043129">
    <property type="entry name" value="ATPase_NBD"/>
</dbReference>
<dbReference type="EC" id="2.7.1.30" evidence="3"/>
<accession>A0AA40CKU9</accession>
<dbReference type="PANTHER" id="PTHR10196:SF69">
    <property type="entry name" value="GLYCEROL KINASE"/>
    <property type="match status" value="1"/>
</dbReference>
<evidence type="ECO:0000256" key="5">
    <source>
        <dbReference type="ARBA" id="ARBA00022741"/>
    </source>
</evidence>
<proteinExistence type="inferred from homology"/>
<keyword evidence="5" id="KW-0547">Nucleotide-binding</keyword>
<dbReference type="GO" id="GO:0046167">
    <property type="term" value="P:glycerol-3-phosphate biosynthetic process"/>
    <property type="evidence" value="ECO:0007669"/>
    <property type="project" value="TreeGrafter"/>
</dbReference>
<dbReference type="PROSITE" id="PS00933">
    <property type="entry name" value="FGGY_KINASES_1"/>
    <property type="match status" value="1"/>
</dbReference>
<dbReference type="InterPro" id="IPR000577">
    <property type="entry name" value="Carb_kinase_FGGY"/>
</dbReference>
<dbReference type="FunFam" id="3.30.420.40:FF:000085">
    <property type="entry name" value="Glycerol kinase 2"/>
    <property type="match status" value="1"/>
</dbReference>
<evidence type="ECO:0000313" key="14">
    <source>
        <dbReference type="EMBL" id="KAK0641168.1"/>
    </source>
</evidence>